<evidence type="ECO:0000313" key="9">
    <source>
        <dbReference type="EMBL" id="OBX51681.1"/>
    </source>
</evidence>
<dbReference type="EMBL" id="LZDN01000004">
    <property type="protein sequence ID" value="OBX51681.1"/>
    <property type="molecule type" value="Genomic_DNA"/>
</dbReference>
<dbReference type="InterPro" id="IPR037121">
    <property type="entry name" value="Ribosomal_bL25_C"/>
</dbReference>
<comment type="subunit">
    <text evidence="5">Part of the 50S ribosomal subunit; part of the 5S rRNA/L5/L18/L25 subcomplex. Contacts the 5S rRNA. Binds to the 5S rRNA independently of L5 and L18.</text>
</comment>
<dbReference type="Proteomes" id="UP000092575">
    <property type="component" value="Unassembled WGS sequence"/>
</dbReference>
<evidence type="ECO:0000313" key="11">
    <source>
        <dbReference type="EMBL" id="QPT45067.1"/>
    </source>
</evidence>
<dbReference type="Pfam" id="PF01386">
    <property type="entry name" value="Ribosomal_L25p"/>
    <property type="match status" value="1"/>
</dbReference>
<dbReference type="PANTHER" id="PTHR33284:SF1">
    <property type="entry name" value="RIBOSOMAL PROTEIN L25_GLN-TRNA SYNTHETASE, ANTI-CODON-BINDING DOMAIN-CONTAINING PROTEIN"/>
    <property type="match status" value="1"/>
</dbReference>
<keyword evidence="4 5" id="KW-0687">Ribonucleoprotein</keyword>
<sequence>MSYTLNAVARTTDEQGKGSSRRLRKANLIPAIVYGGDAKPLSVSVKLNELVKAIQDESFFSSVTTLALDDSENEEVIIKALQRHPAKGTPLHVDFQRVVRGQTMHFTVPVHYTGTAKGVKAGGVLQTNVTELNINCLPRQLPEAIEVDVTDLEIGDLLRFSDIKLADGITIVELDSNATDRVVVSVQAPTMPTDDEEAVSETEETTIQTVGESESDKDTDVE</sequence>
<keyword evidence="3 5" id="KW-0689">Ribosomal protein</keyword>
<feature type="compositionally biased region" description="Acidic residues" evidence="6">
    <location>
        <begin position="193"/>
        <end position="204"/>
    </location>
</feature>
<evidence type="ECO:0000259" key="7">
    <source>
        <dbReference type="Pfam" id="PF01386"/>
    </source>
</evidence>
<dbReference type="InterPro" id="IPR020055">
    <property type="entry name" value="Ribosomal_bL25_short"/>
</dbReference>
<dbReference type="Gene3D" id="2.40.240.10">
    <property type="entry name" value="Ribosomal Protein L25, Chain P"/>
    <property type="match status" value="1"/>
</dbReference>
<evidence type="ECO:0000256" key="2">
    <source>
        <dbReference type="ARBA" id="ARBA00022884"/>
    </source>
</evidence>
<comment type="similarity">
    <text evidence="5">Belongs to the bacterial ribosomal protein bL25 family. CTC subfamily.</text>
</comment>
<reference evidence="9 13" key="2">
    <citation type="submission" date="2016-06" db="EMBL/GenBank/DDBJ databases">
        <title>Draft genome of Moraxella nonliquefaciens CCUG 60284.</title>
        <authorList>
            <person name="Salva-Serra F."/>
            <person name="Engstrom-Jakobsson H."/>
            <person name="Thorell K."/>
            <person name="Gonzales-Siles L."/>
            <person name="Karlsson R."/>
            <person name="Boulund F."/>
            <person name="Engstrand L."/>
            <person name="Kristiansson E."/>
            <person name="Moore E."/>
        </authorList>
    </citation>
    <scope>NUCLEOTIDE SEQUENCE [LARGE SCALE GENOMIC DNA]</scope>
    <source>
        <strain evidence="9 13">CCUG 60284</strain>
    </source>
</reference>
<evidence type="ECO:0000256" key="3">
    <source>
        <dbReference type="ARBA" id="ARBA00022980"/>
    </source>
</evidence>
<organism evidence="9 13">
    <name type="scientific">Moraxella nonliquefaciens</name>
    <dbReference type="NCBI Taxonomy" id="478"/>
    <lineage>
        <taxon>Bacteria</taxon>
        <taxon>Pseudomonadati</taxon>
        <taxon>Pseudomonadota</taxon>
        <taxon>Gammaproteobacteria</taxon>
        <taxon>Moraxellales</taxon>
        <taxon>Moraxellaceae</taxon>
        <taxon>Moraxella</taxon>
    </lineage>
</organism>
<accession>A0A1B8PKQ0</accession>
<feature type="region of interest" description="Disordered" evidence="6">
    <location>
        <begin position="188"/>
        <end position="222"/>
    </location>
</feature>
<keyword evidence="1 5" id="KW-0699">rRNA-binding</keyword>
<evidence type="ECO:0000313" key="14">
    <source>
        <dbReference type="Proteomes" id="UP000594834"/>
    </source>
</evidence>
<dbReference type="NCBIfam" id="NF004130">
    <property type="entry name" value="PRK05618.1-5"/>
    <property type="match status" value="1"/>
</dbReference>
<evidence type="ECO:0000313" key="10">
    <source>
        <dbReference type="EMBL" id="OBX82865.1"/>
    </source>
</evidence>
<dbReference type="RefSeq" id="WP_066892262.1">
    <property type="nucleotide sequence ID" value="NZ_CP065728.1"/>
</dbReference>
<dbReference type="NCBIfam" id="NF004128">
    <property type="entry name" value="PRK05618.1-2"/>
    <property type="match status" value="1"/>
</dbReference>
<dbReference type="HAMAP" id="MF_01334">
    <property type="entry name" value="Ribosomal_bL25_CTC"/>
    <property type="match status" value="1"/>
</dbReference>
<evidence type="ECO:0000259" key="8">
    <source>
        <dbReference type="Pfam" id="PF14693"/>
    </source>
</evidence>
<dbReference type="InterPro" id="IPR020057">
    <property type="entry name" value="Ribosomal_bL25_b-dom"/>
</dbReference>
<dbReference type="AlphaFoldDB" id="A0A1B8PKQ0"/>
<evidence type="ECO:0000256" key="6">
    <source>
        <dbReference type="SAM" id="MobiDB-lite"/>
    </source>
</evidence>
<dbReference type="InterPro" id="IPR001021">
    <property type="entry name" value="Ribosomal_bL25_long"/>
</dbReference>
<feature type="domain" description="Large ribosomal subunit protein bL25 L25" evidence="7">
    <location>
        <begin position="5"/>
        <end position="95"/>
    </location>
</feature>
<name>A0A1B8PKQ0_MORNO</name>
<dbReference type="GO" id="GO:0006412">
    <property type="term" value="P:translation"/>
    <property type="evidence" value="ECO:0007669"/>
    <property type="project" value="UniProtKB-UniRule"/>
</dbReference>
<gene>
    <name evidence="5" type="primary">rplY</name>
    <name evidence="5" type="synonym">ctc</name>
    <name evidence="10" type="ORF">A7456_06270</name>
    <name evidence="9" type="ORF">A9Z60_06675</name>
    <name evidence="11" type="ORF">I6G26_03375</name>
</gene>
<feature type="region of interest" description="Disordered" evidence="6">
    <location>
        <begin position="1"/>
        <end position="21"/>
    </location>
</feature>
<evidence type="ECO:0000256" key="5">
    <source>
        <dbReference type="HAMAP-Rule" id="MF_01334"/>
    </source>
</evidence>
<dbReference type="GO" id="GO:0022625">
    <property type="term" value="C:cytosolic large ribosomal subunit"/>
    <property type="evidence" value="ECO:0007669"/>
    <property type="project" value="TreeGrafter"/>
</dbReference>
<dbReference type="InterPro" id="IPR029751">
    <property type="entry name" value="Ribosomal_L25_dom"/>
</dbReference>
<proteinExistence type="inferred from homology"/>
<dbReference type="NCBIfam" id="TIGR00731">
    <property type="entry name" value="bL25_bact_ctc"/>
    <property type="match status" value="1"/>
</dbReference>
<evidence type="ECO:0000256" key="1">
    <source>
        <dbReference type="ARBA" id="ARBA00022730"/>
    </source>
</evidence>
<evidence type="ECO:0000313" key="12">
    <source>
        <dbReference type="Proteomes" id="UP000092575"/>
    </source>
</evidence>
<dbReference type="Proteomes" id="UP000092671">
    <property type="component" value="Unassembled WGS sequence"/>
</dbReference>
<dbReference type="GO" id="GO:0008097">
    <property type="term" value="F:5S rRNA binding"/>
    <property type="evidence" value="ECO:0007669"/>
    <property type="project" value="InterPro"/>
</dbReference>
<dbReference type="EMBL" id="CP065728">
    <property type="protein sequence ID" value="QPT45067.1"/>
    <property type="molecule type" value="Genomic_DNA"/>
</dbReference>
<dbReference type="Pfam" id="PF14693">
    <property type="entry name" value="Ribosomal_TL5_C"/>
    <property type="match status" value="1"/>
</dbReference>
<reference evidence="11 14" key="3">
    <citation type="submission" date="2020-12" db="EMBL/GenBank/DDBJ databases">
        <title>FDA dAtabase for Regulatory Grade micrObial Sequences (FDA-ARGOS): Supporting development and validation of Infectious Disease Dx tests.</title>
        <authorList>
            <person name="Sproer C."/>
            <person name="Gronow S."/>
            <person name="Severitt S."/>
            <person name="Schroder I."/>
            <person name="Tallon L."/>
            <person name="Sadzewicz L."/>
            <person name="Zhao X."/>
            <person name="Boylan J."/>
            <person name="Ott S."/>
            <person name="Bowen H."/>
            <person name="Vavikolanu K."/>
            <person name="Mehta A."/>
            <person name="Aluvathingal J."/>
            <person name="Nadendla S."/>
            <person name="Lowell S."/>
            <person name="Myers T."/>
            <person name="Yan Y."/>
            <person name="Sichtig H."/>
        </authorList>
    </citation>
    <scope>NUCLEOTIDE SEQUENCE [LARGE SCALE GENOMIC DNA]</scope>
    <source>
        <strain evidence="11 14">FDAARGOS_869</strain>
    </source>
</reference>
<dbReference type="InterPro" id="IPR020930">
    <property type="entry name" value="Ribosomal_uL5_bac-type"/>
</dbReference>
<evidence type="ECO:0000313" key="13">
    <source>
        <dbReference type="Proteomes" id="UP000092671"/>
    </source>
</evidence>
<dbReference type="GO" id="GO:0003735">
    <property type="term" value="F:structural constituent of ribosome"/>
    <property type="evidence" value="ECO:0007669"/>
    <property type="project" value="InterPro"/>
</dbReference>
<evidence type="ECO:0000256" key="4">
    <source>
        <dbReference type="ARBA" id="ARBA00023274"/>
    </source>
</evidence>
<dbReference type="InterPro" id="IPR020056">
    <property type="entry name" value="Rbsml_bL25/Gln-tRNA_synth_N"/>
</dbReference>
<dbReference type="EMBL" id="LXTW01000034">
    <property type="protein sequence ID" value="OBX82865.1"/>
    <property type="molecule type" value="Genomic_DNA"/>
</dbReference>
<dbReference type="STRING" id="478.A7456_06270"/>
<dbReference type="Gene3D" id="2.170.120.20">
    <property type="entry name" value="Ribosomal protein L25, beta domain"/>
    <property type="match status" value="1"/>
</dbReference>
<dbReference type="CDD" id="cd00495">
    <property type="entry name" value="Ribosomal_L25_TL5_CTC"/>
    <property type="match status" value="1"/>
</dbReference>
<dbReference type="OrthoDB" id="9806411at2"/>
<keyword evidence="14" id="KW-1185">Reference proteome</keyword>
<dbReference type="Proteomes" id="UP000594834">
    <property type="component" value="Chromosome"/>
</dbReference>
<feature type="domain" description="Large ribosomal subunit protein bL25 beta" evidence="8">
    <location>
        <begin position="104"/>
        <end position="189"/>
    </location>
</feature>
<dbReference type="SUPFAM" id="SSF50715">
    <property type="entry name" value="Ribosomal protein L25-like"/>
    <property type="match status" value="1"/>
</dbReference>
<dbReference type="HAMAP" id="MF_01336">
    <property type="entry name" value="Ribosomal_bL25"/>
    <property type="match status" value="1"/>
</dbReference>
<reference evidence="10 12" key="1">
    <citation type="submission" date="2016-05" db="EMBL/GenBank/DDBJ databases">
        <title>Draft genome sequence of Moraxella nonliquefaciens CCUG 348T.</title>
        <authorList>
            <person name="Salva-Serra F."/>
            <person name="Engstrom-Jakobsson H."/>
            <person name="Thorell K."/>
            <person name="Gonzales-Siles L."/>
            <person name="Karlsson R."/>
            <person name="Boulund F."/>
            <person name="Engstrand L."/>
            <person name="Kristiansson E."/>
            <person name="Moore E."/>
        </authorList>
    </citation>
    <scope>NUCLEOTIDE SEQUENCE [LARGE SCALE GENOMIC DNA]</scope>
    <source>
        <strain evidence="10 12">CCUG 348</strain>
    </source>
</reference>
<dbReference type="InterPro" id="IPR011035">
    <property type="entry name" value="Ribosomal_bL25/Gln-tRNA_synth"/>
</dbReference>
<keyword evidence="2 5" id="KW-0694">RNA-binding</keyword>
<dbReference type="PANTHER" id="PTHR33284">
    <property type="entry name" value="RIBOSOMAL PROTEIN L25/GLN-TRNA SYNTHETASE, ANTI-CODON-BINDING DOMAIN-CONTAINING PROTEIN"/>
    <property type="match status" value="1"/>
</dbReference>
<dbReference type="NCBIfam" id="NF004612">
    <property type="entry name" value="PRK05943.1"/>
    <property type="match status" value="1"/>
</dbReference>
<protein>
    <recommendedName>
        <fullName evidence="5">Large ribosomal subunit protein bL25</fullName>
    </recommendedName>
    <alternativeName>
        <fullName evidence="5">General stress protein CTC</fullName>
    </alternativeName>
</protein>
<comment type="function">
    <text evidence="5">This is one of the proteins that binds to the 5S RNA in the ribosome where it forms part of the central protuberance.</text>
</comment>